<evidence type="ECO:0000256" key="2">
    <source>
        <dbReference type="SAM" id="MobiDB-lite"/>
    </source>
</evidence>
<dbReference type="Proteomes" id="UP000785200">
    <property type="component" value="Unassembled WGS sequence"/>
</dbReference>
<dbReference type="EMBL" id="VNKQ01000016">
    <property type="protein sequence ID" value="KAG0646132.1"/>
    <property type="molecule type" value="Genomic_DNA"/>
</dbReference>
<feature type="region of interest" description="Disordered" evidence="2">
    <location>
        <begin position="760"/>
        <end position="844"/>
    </location>
</feature>
<comment type="caution">
    <text evidence="4">The sequence shown here is derived from an EMBL/GenBank/DDBJ whole genome shotgun (WGS) entry which is preliminary data.</text>
</comment>
<keyword evidence="5" id="KW-1185">Reference proteome</keyword>
<feature type="region of interest" description="Disordered" evidence="2">
    <location>
        <begin position="84"/>
        <end position="135"/>
    </location>
</feature>
<feature type="compositionally biased region" description="Basic residues" evidence="2">
    <location>
        <begin position="396"/>
        <end position="414"/>
    </location>
</feature>
<evidence type="ECO:0000313" key="4">
    <source>
        <dbReference type="EMBL" id="KAG0646132.1"/>
    </source>
</evidence>
<dbReference type="GO" id="GO:0000981">
    <property type="term" value="F:DNA-binding transcription factor activity, RNA polymerase II-specific"/>
    <property type="evidence" value="ECO:0007669"/>
    <property type="project" value="InterPro"/>
</dbReference>
<dbReference type="PROSITE" id="PS00463">
    <property type="entry name" value="ZN2_CY6_FUNGAL_1"/>
    <property type="match status" value="1"/>
</dbReference>
<keyword evidence="1" id="KW-0539">Nucleus</keyword>
<name>A0A9P6SKZ5_9HELO</name>
<feature type="compositionally biased region" description="Basic and acidic residues" evidence="2">
    <location>
        <begin position="819"/>
        <end position="835"/>
    </location>
</feature>
<feature type="region of interest" description="Disordered" evidence="2">
    <location>
        <begin position="1"/>
        <end position="49"/>
    </location>
</feature>
<accession>A0A9P6SKZ5</accession>
<dbReference type="GO" id="GO:0008270">
    <property type="term" value="F:zinc ion binding"/>
    <property type="evidence" value="ECO:0007669"/>
    <property type="project" value="InterPro"/>
</dbReference>
<feature type="region of interest" description="Disordered" evidence="2">
    <location>
        <begin position="459"/>
        <end position="484"/>
    </location>
</feature>
<dbReference type="OrthoDB" id="5303703at2759"/>
<evidence type="ECO:0000259" key="3">
    <source>
        <dbReference type="PROSITE" id="PS00463"/>
    </source>
</evidence>
<feature type="domain" description="Zn(2)-C6 fungal-type" evidence="3">
    <location>
        <begin position="277"/>
        <end position="311"/>
    </location>
</feature>
<feature type="compositionally biased region" description="Basic and acidic residues" evidence="2">
    <location>
        <begin position="459"/>
        <end position="479"/>
    </location>
</feature>
<dbReference type="InterPro" id="IPR001138">
    <property type="entry name" value="Zn2Cys6_DnaBD"/>
</dbReference>
<sequence>MNITHPNTPSRMEPGPEEISPDPSSNNDRQSPVVPAEDSYFKDVSSSTSRPFRDLRQLGLILNNKRRAATQHVAIRGAGAAWIDQDTSGTYDPRLERATPPVTPPQRKRRPTRISDINDDESDNSNDISRPRRRRLQRHVGYQTIIAFSFKSKKALDYLATIPAGPYDSEPNTVDDELSKLPVRLEDDNIFGPPLRRQKARIRRRASRRLNITPREDGLTIDQLTLGHPQRRGCKACFEAGDDECSLIENAHSYPCDACDDAGFDCEFIVPPEIKKSCERCKQKRISCSYRVDGGKGVSSCEACEEGEVKCLAGPLKSTAGLIGAAIESSSSPTPPVRKRVFVSCNHCRNGSKRRNLKRDQPGPCRECKKTGEACAFVLIPITASETSLIVTPPAKSKRKQKKVAKTQTRRGKKKEQESDTVHTPGNRGGRNERILGAESFYYGAGRRRQTTLRNEQVKLSEKETKKQHLLRAKADKRSSSISPTPKLNAGLISTNRILHIVIKTSFSHPITFNYIPDILNTSPCPWCTSPFFGLFGHGEVEVEVIPYPLITGHGYEEIIGGHSNGPNRKELSRMCVDCTTSRFIIMGCDRHEFVGVEADPRHLIAGEMEKSIQALLVNDKKGGELAEQTRWCSICPLPAALECCTRQTLDESVENGRGEIEKHSSHASEVLDRTIHHASRDRFNYAYGVRADASFLTADGELRVRMERHFGEFPVELEEEKAESSEGEDGDDSEAMSIFERIGKGKGKWCAKPRVARAYKPSKVDTQPIPETQRKKQNGTGMGARLSSQGSREGQNQTGLRGVIDCSLGDHGSKRVKTQHDGESSQVDNRKEGVGVKGKGTRQKISEIVVISDDDED</sequence>
<feature type="region of interest" description="Disordered" evidence="2">
    <location>
        <begin position="391"/>
        <end position="433"/>
    </location>
</feature>
<evidence type="ECO:0000313" key="5">
    <source>
        <dbReference type="Proteomes" id="UP000785200"/>
    </source>
</evidence>
<evidence type="ECO:0000256" key="1">
    <source>
        <dbReference type="ARBA" id="ARBA00023242"/>
    </source>
</evidence>
<dbReference type="AlphaFoldDB" id="A0A9P6SKZ5"/>
<organism evidence="4 5">
    <name type="scientific">Hyphodiscus hymeniophilus</name>
    <dbReference type="NCBI Taxonomy" id="353542"/>
    <lineage>
        <taxon>Eukaryota</taxon>
        <taxon>Fungi</taxon>
        <taxon>Dikarya</taxon>
        <taxon>Ascomycota</taxon>
        <taxon>Pezizomycotina</taxon>
        <taxon>Leotiomycetes</taxon>
        <taxon>Helotiales</taxon>
        <taxon>Hyphodiscaceae</taxon>
        <taxon>Hyphodiscus</taxon>
    </lineage>
</organism>
<reference evidence="4" key="1">
    <citation type="submission" date="2019-07" db="EMBL/GenBank/DDBJ databases">
        <title>Hyphodiscus hymeniophilus genome sequencing and assembly.</title>
        <authorList>
            <person name="Kramer G."/>
            <person name="Nodwell J."/>
        </authorList>
    </citation>
    <scope>NUCLEOTIDE SEQUENCE</scope>
    <source>
        <strain evidence="4">ATCC 34498</strain>
    </source>
</reference>
<protein>
    <recommendedName>
        <fullName evidence="3">Zn(2)-C6 fungal-type domain-containing protein</fullName>
    </recommendedName>
</protein>
<feature type="compositionally biased region" description="Polar residues" evidence="2">
    <location>
        <begin position="787"/>
        <end position="800"/>
    </location>
</feature>
<proteinExistence type="predicted"/>
<gene>
    <name evidence="4" type="ORF">D0Z07_8148</name>
</gene>
<feature type="compositionally biased region" description="Polar residues" evidence="2">
    <location>
        <begin position="1"/>
        <end position="10"/>
    </location>
</feature>